<dbReference type="PATRIC" id="fig|1581420.6.peg.2803"/>
<dbReference type="RefSeq" id="WP_047004985.1">
    <property type="nucleotide sequence ID" value="NZ_LBHB01000004.1"/>
</dbReference>
<reference evidence="1 2" key="1">
    <citation type="submission" date="2015-04" db="EMBL/GenBank/DDBJ databases">
        <title>The draft genome sequence of Erythrobacter luteus KA37.</title>
        <authorList>
            <person name="Zhuang L."/>
            <person name="Liu Y."/>
            <person name="Shao Z."/>
        </authorList>
    </citation>
    <scope>NUCLEOTIDE SEQUENCE [LARGE SCALE GENOMIC DNA]</scope>
    <source>
        <strain evidence="1 2">KA37</strain>
    </source>
</reference>
<proteinExistence type="predicted"/>
<dbReference type="Proteomes" id="UP000053464">
    <property type="component" value="Unassembled WGS sequence"/>
</dbReference>
<sequence>MVVLVPVRPNLSWAEEILAWLSICAAADDAAEQADCLRFVASSFRQAPAPVRGILGRVHDGERFDFLLGAGALHSAAALLYEEVAFGYMTSCSSSGRVMATVVLAASEDEVHFACCAEPLAVVACLAKALAQVSARQPEAMRRAAH</sequence>
<accession>A0A0G9MP26</accession>
<organism evidence="1 2">
    <name type="scientific">Aurantiacibacter luteus</name>
    <dbReference type="NCBI Taxonomy" id="1581420"/>
    <lineage>
        <taxon>Bacteria</taxon>
        <taxon>Pseudomonadati</taxon>
        <taxon>Pseudomonadota</taxon>
        <taxon>Alphaproteobacteria</taxon>
        <taxon>Sphingomonadales</taxon>
        <taxon>Erythrobacteraceae</taxon>
        <taxon>Aurantiacibacter</taxon>
    </lineage>
</organism>
<gene>
    <name evidence="1" type="ORF">AAW00_13690</name>
</gene>
<dbReference type="AlphaFoldDB" id="A0A0G9MP26"/>
<protein>
    <submittedName>
        <fullName evidence="1">Uncharacterized protein</fullName>
    </submittedName>
</protein>
<dbReference type="EMBL" id="LBHB01000004">
    <property type="protein sequence ID" value="KLE32471.1"/>
    <property type="molecule type" value="Genomic_DNA"/>
</dbReference>
<keyword evidence="2" id="KW-1185">Reference proteome</keyword>
<comment type="caution">
    <text evidence="1">The sequence shown here is derived from an EMBL/GenBank/DDBJ whole genome shotgun (WGS) entry which is preliminary data.</text>
</comment>
<evidence type="ECO:0000313" key="1">
    <source>
        <dbReference type="EMBL" id="KLE32471.1"/>
    </source>
</evidence>
<evidence type="ECO:0000313" key="2">
    <source>
        <dbReference type="Proteomes" id="UP000053464"/>
    </source>
</evidence>
<name>A0A0G9MP26_9SPHN</name>